<feature type="transmembrane region" description="Helical" evidence="5">
    <location>
        <begin position="12"/>
        <end position="32"/>
    </location>
</feature>
<feature type="transmembrane region" description="Helical" evidence="5">
    <location>
        <begin position="39"/>
        <end position="58"/>
    </location>
</feature>
<comment type="subcellular location">
    <subcellularLocation>
        <location evidence="1">Membrane</location>
        <topology evidence="1">Multi-pass membrane protein</topology>
    </subcellularLocation>
</comment>
<dbReference type="Proteomes" id="UP000324222">
    <property type="component" value="Unassembled WGS sequence"/>
</dbReference>
<evidence type="ECO:0000313" key="8">
    <source>
        <dbReference type="Proteomes" id="UP000324222"/>
    </source>
</evidence>
<evidence type="ECO:0000259" key="6">
    <source>
        <dbReference type="Pfam" id="PF01490"/>
    </source>
</evidence>
<evidence type="ECO:0000256" key="1">
    <source>
        <dbReference type="ARBA" id="ARBA00004141"/>
    </source>
</evidence>
<dbReference type="GO" id="GO:0005774">
    <property type="term" value="C:vacuolar membrane"/>
    <property type="evidence" value="ECO:0007669"/>
    <property type="project" value="TreeGrafter"/>
</dbReference>
<proteinExistence type="predicted"/>
<dbReference type="EMBL" id="VSRR010027998">
    <property type="protein sequence ID" value="MPC68541.1"/>
    <property type="molecule type" value="Genomic_DNA"/>
</dbReference>
<accession>A0A5B7H795</accession>
<keyword evidence="4 5" id="KW-0472">Membrane</keyword>
<dbReference type="AlphaFoldDB" id="A0A5B7H795"/>
<evidence type="ECO:0000256" key="4">
    <source>
        <dbReference type="ARBA" id="ARBA00023136"/>
    </source>
</evidence>
<evidence type="ECO:0000256" key="2">
    <source>
        <dbReference type="ARBA" id="ARBA00022692"/>
    </source>
</evidence>
<keyword evidence="8" id="KW-1185">Reference proteome</keyword>
<evidence type="ECO:0000256" key="5">
    <source>
        <dbReference type="SAM" id="Phobius"/>
    </source>
</evidence>
<name>A0A5B7H795_PORTR</name>
<comment type="caution">
    <text evidence="7">The sequence shown here is derived from an EMBL/GenBank/DDBJ whole genome shotgun (WGS) entry which is preliminary data.</text>
</comment>
<dbReference type="InterPro" id="IPR013057">
    <property type="entry name" value="AA_transpt_TM"/>
</dbReference>
<evidence type="ECO:0000313" key="7">
    <source>
        <dbReference type="EMBL" id="MPC68541.1"/>
    </source>
</evidence>
<feature type="transmembrane region" description="Helical" evidence="5">
    <location>
        <begin position="139"/>
        <end position="156"/>
    </location>
</feature>
<dbReference type="OrthoDB" id="655540at2759"/>
<dbReference type="GO" id="GO:0015179">
    <property type="term" value="F:L-amino acid transmembrane transporter activity"/>
    <property type="evidence" value="ECO:0007669"/>
    <property type="project" value="TreeGrafter"/>
</dbReference>
<gene>
    <name evidence="7" type="ORF">E2C01_062743</name>
</gene>
<organism evidence="7 8">
    <name type="scientific">Portunus trituberculatus</name>
    <name type="common">Swimming crab</name>
    <name type="synonym">Neptunus trituberculatus</name>
    <dbReference type="NCBI Taxonomy" id="210409"/>
    <lineage>
        <taxon>Eukaryota</taxon>
        <taxon>Metazoa</taxon>
        <taxon>Ecdysozoa</taxon>
        <taxon>Arthropoda</taxon>
        <taxon>Crustacea</taxon>
        <taxon>Multicrustacea</taxon>
        <taxon>Malacostraca</taxon>
        <taxon>Eumalacostraca</taxon>
        <taxon>Eucarida</taxon>
        <taxon>Decapoda</taxon>
        <taxon>Pleocyemata</taxon>
        <taxon>Brachyura</taxon>
        <taxon>Eubrachyura</taxon>
        <taxon>Portunoidea</taxon>
        <taxon>Portunidae</taxon>
        <taxon>Portuninae</taxon>
        <taxon>Portunus</taxon>
    </lineage>
</organism>
<reference evidence="7 8" key="1">
    <citation type="submission" date="2019-05" db="EMBL/GenBank/DDBJ databases">
        <title>Another draft genome of Portunus trituberculatus and its Hox gene families provides insights of decapod evolution.</title>
        <authorList>
            <person name="Jeong J.-H."/>
            <person name="Song I."/>
            <person name="Kim S."/>
            <person name="Choi T."/>
            <person name="Kim D."/>
            <person name="Ryu S."/>
            <person name="Kim W."/>
        </authorList>
    </citation>
    <scope>NUCLEOTIDE SEQUENCE [LARGE SCALE GENOMIC DNA]</scope>
    <source>
        <tissue evidence="7">Muscle</tissue>
    </source>
</reference>
<dbReference type="PANTHER" id="PTHR22950:SF703">
    <property type="entry name" value="AMINO ACID TRANSPORTER TRANSMEMBRANE DOMAIN-CONTAINING PROTEIN"/>
    <property type="match status" value="1"/>
</dbReference>
<dbReference type="PANTHER" id="PTHR22950">
    <property type="entry name" value="AMINO ACID TRANSPORTER"/>
    <property type="match status" value="1"/>
</dbReference>
<sequence>MEEAPQRKKALSMGMTAFFLIAQMAGAGFLALPRALANTGWLGIFMLPLFCFSVGFVGTRLGKSWVILEERWPKEYKGRVRQPYKLIAERSMGPFGGRVTQILVLVKLFGSSTVHMILISEMVAAVVQEQAEFCLTKCHVILIVGAILIPLTWLGSPKDLW</sequence>
<keyword evidence="3 5" id="KW-1133">Transmembrane helix</keyword>
<feature type="transmembrane region" description="Helical" evidence="5">
    <location>
        <begin position="102"/>
        <end position="127"/>
    </location>
</feature>
<feature type="domain" description="Amino acid transporter transmembrane" evidence="6">
    <location>
        <begin position="11"/>
        <end position="161"/>
    </location>
</feature>
<keyword evidence="2 5" id="KW-0812">Transmembrane</keyword>
<evidence type="ECO:0000256" key="3">
    <source>
        <dbReference type="ARBA" id="ARBA00022989"/>
    </source>
</evidence>
<protein>
    <recommendedName>
        <fullName evidence="6">Amino acid transporter transmembrane domain-containing protein</fullName>
    </recommendedName>
</protein>
<dbReference type="Pfam" id="PF01490">
    <property type="entry name" value="Aa_trans"/>
    <property type="match status" value="1"/>
</dbReference>